<keyword evidence="6 15" id="KW-0812">Transmembrane</keyword>
<keyword evidence="7 16" id="KW-0732">Signal</keyword>
<keyword evidence="12 15" id="KW-0472">Membrane</keyword>
<dbReference type="GO" id="GO:0030659">
    <property type="term" value="C:cytoplasmic vesicle membrane"/>
    <property type="evidence" value="ECO:0007669"/>
    <property type="project" value="UniProtKB-SubCell"/>
</dbReference>
<dbReference type="GO" id="GO:0006914">
    <property type="term" value="P:autophagy"/>
    <property type="evidence" value="ECO:0007669"/>
    <property type="project" value="UniProtKB-KW"/>
</dbReference>
<evidence type="ECO:0000256" key="4">
    <source>
        <dbReference type="ARBA" id="ARBA00005363"/>
    </source>
</evidence>
<dbReference type="GO" id="GO:0031966">
    <property type="term" value="C:mitochondrial membrane"/>
    <property type="evidence" value="ECO:0007669"/>
    <property type="project" value="UniProtKB-SubCell"/>
</dbReference>
<dbReference type="PROSITE" id="PS51914">
    <property type="entry name" value="MRH"/>
    <property type="match status" value="1"/>
</dbReference>
<dbReference type="OrthoDB" id="10014052at2759"/>
<dbReference type="Pfam" id="PF09451">
    <property type="entry name" value="ATG27"/>
    <property type="match status" value="1"/>
</dbReference>
<reference evidence="18 19" key="1">
    <citation type="submission" date="2016-05" db="EMBL/GenBank/DDBJ databases">
        <title>Nuclear genome of Blastocystis sp. subtype 1 NandII.</title>
        <authorList>
            <person name="Gentekaki E."/>
            <person name="Curtis B."/>
            <person name="Stairs C."/>
            <person name="Eme L."/>
            <person name="Herman E."/>
            <person name="Klimes V."/>
            <person name="Arias M.C."/>
            <person name="Elias M."/>
            <person name="Hilliou F."/>
            <person name="Klute M."/>
            <person name="Malik S.-B."/>
            <person name="Pightling A."/>
            <person name="Rachubinski R."/>
            <person name="Salas D."/>
            <person name="Schlacht A."/>
            <person name="Suga H."/>
            <person name="Archibald J."/>
            <person name="Ball S.G."/>
            <person name="Clark G."/>
            <person name="Dacks J."/>
            <person name="Van Der Giezen M."/>
            <person name="Tsaousis A."/>
            <person name="Roger A."/>
        </authorList>
    </citation>
    <scope>NUCLEOTIDE SEQUENCE [LARGE SCALE GENOMIC DNA]</scope>
    <source>
        <strain evidence="19">ATCC 50177 / NandII</strain>
    </source>
</reference>
<dbReference type="SUPFAM" id="SSF50911">
    <property type="entry name" value="Mannose 6-phosphate receptor domain"/>
    <property type="match status" value="1"/>
</dbReference>
<dbReference type="InterPro" id="IPR018939">
    <property type="entry name" value="Autophagy-rel_prot_27"/>
</dbReference>
<keyword evidence="13" id="KW-1015">Disulfide bond</keyword>
<dbReference type="GO" id="GO:0000139">
    <property type="term" value="C:Golgi membrane"/>
    <property type="evidence" value="ECO:0007669"/>
    <property type="project" value="UniProtKB-SubCell"/>
</dbReference>
<dbReference type="Gene3D" id="2.70.130.10">
    <property type="entry name" value="Mannose-6-phosphate receptor binding domain"/>
    <property type="match status" value="1"/>
</dbReference>
<dbReference type="PROSITE" id="PS00022">
    <property type="entry name" value="EGF_1"/>
    <property type="match status" value="1"/>
</dbReference>
<comment type="caution">
    <text evidence="18">The sequence shown here is derived from an EMBL/GenBank/DDBJ whole genome shotgun (WGS) entry which is preliminary data.</text>
</comment>
<feature type="transmembrane region" description="Helical" evidence="15">
    <location>
        <begin position="245"/>
        <end position="266"/>
    </location>
</feature>
<evidence type="ECO:0000256" key="12">
    <source>
        <dbReference type="ARBA" id="ARBA00023136"/>
    </source>
</evidence>
<evidence type="ECO:0000256" key="15">
    <source>
        <dbReference type="SAM" id="Phobius"/>
    </source>
</evidence>
<feature type="signal peptide" evidence="16">
    <location>
        <begin position="1"/>
        <end position="17"/>
    </location>
</feature>
<keyword evidence="8 15" id="KW-1133">Transmembrane helix</keyword>
<evidence type="ECO:0000256" key="14">
    <source>
        <dbReference type="ARBA" id="ARBA00023329"/>
    </source>
</evidence>
<dbReference type="InterPro" id="IPR009011">
    <property type="entry name" value="Man6P_isomerase_rcpt-bd_dom_sf"/>
</dbReference>
<evidence type="ECO:0000313" key="18">
    <source>
        <dbReference type="EMBL" id="OAO14894.1"/>
    </source>
</evidence>
<organism evidence="18 19">
    <name type="scientific">Blastocystis sp. subtype 1 (strain ATCC 50177 / NandII)</name>
    <dbReference type="NCBI Taxonomy" id="478820"/>
    <lineage>
        <taxon>Eukaryota</taxon>
        <taxon>Sar</taxon>
        <taxon>Stramenopiles</taxon>
        <taxon>Bigyra</taxon>
        <taxon>Opalozoa</taxon>
        <taxon>Opalinata</taxon>
        <taxon>Blastocystidae</taxon>
        <taxon>Blastocystis</taxon>
    </lineage>
</organism>
<evidence type="ECO:0000256" key="9">
    <source>
        <dbReference type="ARBA" id="ARBA00023006"/>
    </source>
</evidence>
<gene>
    <name evidence="18" type="ORF">AV274_3403</name>
</gene>
<dbReference type="InterPro" id="IPR000742">
    <property type="entry name" value="EGF"/>
</dbReference>
<evidence type="ECO:0000259" key="17">
    <source>
        <dbReference type="PROSITE" id="PS51914"/>
    </source>
</evidence>
<evidence type="ECO:0000256" key="1">
    <source>
        <dbReference type="ARBA" id="ARBA00004304"/>
    </source>
</evidence>
<evidence type="ECO:0000256" key="8">
    <source>
        <dbReference type="ARBA" id="ARBA00022989"/>
    </source>
</evidence>
<comment type="subcellular location">
    <subcellularLocation>
        <location evidence="2">Cytoplasmic vesicle membrane</location>
        <topology evidence="2">Single-pass type I membrane protein</topology>
    </subcellularLocation>
    <subcellularLocation>
        <location evidence="3">Golgi apparatus membrane</location>
    </subcellularLocation>
    <subcellularLocation>
        <location evidence="1">Mitochondrion membrane</location>
        <topology evidence="1">Single-pass membrane protein</topology>
    </subcellularLocation>
</comment>
<evidence type="ECO:0000256" key="16">
    <source>
        <dbReference type="SAM" id="SignalP"/>
    </source>
</evidence>
<protein>
    <recommendedName>
        <fullName evidence="5">Autophagy-related protein 27</fullName>
    </recommendedName>
</protein>
<evidence type="ECO:0000256" key="5">
    <source>
        <dbReference type="ARBA" id="ARBA00013776"/>
    </source>
</evidence>
<sequence length="295" mass="32985">MKYCIVGLIALLAVVSSTSVDCTFEATTGVNFDLSPLRNDKEDYRVWDHLQSTTNQTFVFNICRDVVTIPKDGLGKDGCQKTLHKKDDQGHDIYETRAVPAFLISNSEEDPCHRVSSPLEDEDSYFLQRFDYSDPTAGVILDYDNGDYFYYWFGMYSMFSFRCSNNVQMPAVADVTHYGLAGYMIYLDSVYACPKECFPSAAGNICSGHGICMYDESVKAARCFCNANNKGEKCDKSVGLSMTNIFMILDIVAVLAVVITIAYFGLKLRKIRLDPEADVSLDTKFNELGSLAYTV</sequence>
<evidence type="ECO:0000313" key="19">
    <source>
        <dbReference type="Proteomes" id="UP000078348"/>
    </source>
</evidence>
<dbReference type="AlphaFoldDB" id="A0A196SFZ6"/>
<keyword evidence="9" id="KW-0072">Autophagy</keyword>
<dbReference type="Proteomes" id="UP000078348">
    <property type="component" value="Unassembled WGS sequence"/>
</dbReference>
<feature type="domain" description="MRH" evidence="17">
    <location>
        <begin position="20"/>
        <end position="195"/>
    </location>
</feature>
<evidence type="ECO:0000256" key="3">
    <source>
        <dbReference type="ARBA" id="ARBA00004394"/>
    </source>
</evidence>
<proteinExistence type="inferred from homology"/>
<name>A0A196SFZ6_BLAHN</name>
<accession>A0A196SFZ6</accession>
<evidence type="ECO:0000256" key="13">
    <source>
        <dbReference type="ARBA" id="ARBA00023157"/>
    </source>
</evidence>
<evidence type="ECO:0000256" key="10">
    <source>
        <dbReference type="ARBA" id="ARBA00023034"/>
    </source>
</evidence>
<evidence type="ECO:0000256" key="2">
    <source>
        <dbReference type="ARBA" id="ARBA00004358"/>
    </source>
</evidence>
<evidence type="ECO:0000256" key="7">
    <source>
        <dbReference type="ARBA" id="ARBA00022729"/>
    </source>
</evidence>
<keyword evidence="11" id="KW-0496">Mitochondrion</keyword>
<keyword evidence="14" id="KW-0968">Cytoplasmic vesicle</keyword>
<feature type="chain" id="PRO_5008274605" description="Autophagy-related protein 27" evidence="16">
    <location>
        <begin position="18"/>
        <end position="295"/>
    </location>
</feature>
<evidence type="ECO:0000256" key="11">
    <source>
        <dbReference type="ARBA" id="ARBA00023128"/>
    </source>
</evidence>
<keyword evidence="10" id="KW-0333">Golgi apparatus</keyword>
<keyword evidence="19" id="KW-1185">Reference proteome</keyword>
<dbReference type="InterPro" id="IPR044865">
    <property type="entry name" value="MRH_dom"/>
</dbReference>
<dbReference type="EMBL" id="LXWW01000202">
    <property type="protein sequence ID" value="OAO14894.1"/>
    <property type="molecule type" value="Genomic_DNA"/>
</dbReference>
<comment type="similarity">
    <text evidence="4">Belongs to the ATG27 family.</text>
</comment>
<evidence type="ECO:0000256" key="6">
    <source>
        <dbReference type="ARBA" id="ARBA00022692"/>
    </source>
</evidence>